<dbReference type="GeneID" id="26903506"/>
<evidence type="ECO:0000313" key="1">
    <source>
        <dbReference type="EMBL" id="KPA82049.1"/>
    </source>
</evidence>
<evidence type="ECO:0000313" key="2">
    <source>
        <dbReference type="Proteomes" id="UP000037923"/>
    </source>
</evidence>
<dbReference type="EMBL" id="LGTL01000005">
    <property type="protein sequence ID" value="KPA82049.1"/>
    <property type="molecule type" value="Genomic_DNA"/>
</dbReference>
<name>A0A0M9G4N5_LEPPY</name>
<gene>
    <name evidence="1" type="ORF">ABB37_03215</name>
</gene>
<keyword evidence="1" id="KW-0808">Transferase</keyword>
<reference evidence="1 2" key="1">
    <citation type="submission" date="2015-07" db="EMBL/GenBank/DDBJ databases">
        <title>High-quality genome of monoxenous trypanosomatid Leptomonas pyrrhocoris.</title>
        <authorList>
            <person name="Flegontov P."/>
            <person name="Butenko A."/>
            <person name="Firsov S."/>
            <person name="Vlcek C."/>
            <person name="Logacheva M.D."/>
            <person name="Field M."/>
            <person name="Filatov D."/>
            <person name="Flegontova O."/>
            <person name="Gerasimov E."/>
            <person name="Jackson A.P."/>
            <person name="Kelly S."/>
            <person name="Opperdoes F."/>
            <person name="O'Reilly A."/>
            <person name="Votypka J."/>
            <person name="Yurchenko V."/>
            <person name="Lukes J."/>
        </authorList>
    </citation>
    <scope>NUCLEOTIDE SEQUENCE [LARGE SCALE GENOMIC DNA]</scope>
    <source>
        <strain evidence="1">H10</strain>
    </source>
</reference>
<dbReference type="OrthoDB" id="263942at2759"/>
<keyword evidence="2" id="KW-1185">Reference proteome</keyword>
<dbReference type="VEuPathDB" id="TriTrypDB:LpyrH10_05_0750"/>
<sequence length="189" mass="21515">MEVTGYFDENFYPAYYEDTEYLRRLKLLGFKLSNVPGFEAMTMQHFGGGSVLAAPGFTPASQLRDVVPFIRGSTFVIHKGFPEIYINQKYDLGGAPWLIEDTKEPYPGKRFPLDAFILDEKRNRAISELLRVAVWYKSLSPEEAILLRSPTAYMHAHNASLYSKLRKPVLNGVLYYRNGNALRLLPSLA</sequence>
<organism evidence="1 2">
    <name type="scientific">Leptomonas pyrrhocoris</name>
    <name type="common">Firebug parasite</name>
    <dbReference type="NCBI Taxonomy" id="157538"/>
    <lineage>
        <taxon>Eukaryota</taxon>
        <taxon>Discoba</taxon>
        <taxon>Euglenozoa</taxon>
        <taxon>Kinetoplastea</taxon>
        <taxon>Metakinetoplastina</taxon>
        <taxon>Trypanosomatida</taxon>
        <taxon>Trypanosomatidae</taxon>
        <taxon>Leishmaniinae</taxon>
        <taxon>Leptomonas</taxon>
    </lineage>
</organism>
<dbReference type="RefSeq" id="XP_015660488.1">
    <property type="nucleotide sequence ID" value="XM_015800481.1"/>
</dbReference>
<proteinExistence type="predicted"/>
<dbReference type="InterPro" id="IPR029044">
    <property type="entry name" value="Nucleotide-diphossugar_trans"/>
</dbReference>
<dbReference type="AlphaFoldDB" id="A0A0M9G4N5"/>
<accession>A0A0M9G4N5</accession>
<comment type="caution">
    <text evidence="1">The sequence shown here is derived from an EMBL/GenBank/DDBJ whole genome shotgun (WGS) entry which is preliminary data.</text>
</comment>
<protein>
    <submittedName>
        <fullName evidence="1">Beta galactofuranosyl glycosyle transferase</fullName>
    </submittedName>
</protein>
<dbReference type="OMA" id="MHAHNAS"/>
<dbReference type="Proteomes" id="UP000037923">
    <property type="component" value="Unassembled WGS sequence"/>
</dbReference>
<dbReference type="SUPFAM" id="SSF53448">
    <property type="entry name" value="Nucleotide-diphospho-sugar transferases"/>
    <property type="match status" value="1"/>
</dbReference>
<dbReference type="GO" id="GO:0016740">
    <property type="term" value="F:transferase activity"/>
    <property type="evidence" value="ECO:0007669"/>
    <property type="project" value="UniProtKB-KW"/>
</dbReference>